<dbReference type="HOGENOM" id="CLU_611666_0_0_1"/>
<gene>
    <name evidence="3" type="ordered locus">VIT_12s0028g04010</name>
</gene>
<organism evidence="3 4">
    <name type="scientific">Vitis vinifera</name>
    <name type="common">Grape</name>
    <dbReference type="NCBI Taxonomy" id="29760"/>
    <lineage>
        <taxon>Eukaryota</taxon>
        <taxon>Viridiplantae</taxon>
        <taxon>Streptophyta</taxon>
        <taxon>Embryophyta</taxon>
        <taxon>Tracheophyta</taxon>
        <taxon>Spermatophyta</taxon>
        <taxon>Magnoliopsida</taxon>
        <taxon>eudicotyledons</taxon>
        <taxon>Gunneridae</taxon>
        <taxon>Pentapetalae</taxon>
        <taxon>rosids</taxon>
        <taxon>Vitales</taxon>
        <taxon>Vitaceae</taxon>
        <taxon>Viteae</taxon>
        <taxon>Vitis</taxon>
    </lineage>
</organism>
<feature type="repeat" description="ANK" evidence="1">
    <location>
        <begin position="128"/>
        <end position="150"/>
    </location>
</feature>
<dbReference type="InterPro" id="IPR036770">
    <property type="entry name" value="Ankyrin_rpt-contain_sf"/>
</dbReference>
<dbReference type="Proteomes" id="UP000009183">
    <property type="component" value="Chromosome 12"/>
</dbReference>
<accession>F6H590</accession>
<dbReference type="SMART" id="SM00248">
    <property type="entry name" value="ANK"/>
    <property type="match status" value="6"/>
</dbReference>
<dbReference type="EMBL" id="FN595235">
    <property type="protein sequence ID" value="CCB47261.1"/>
    <property type="molecule type" value="Genomic_DNA"/>
</dbReference>
<dbReference type="InterPro" id="IPR002110">
    <property type="entry name" value="Ankyrin_rpt"/>
</dbReference>
<evidence type="ECO:0000256" key="2">
    <source>
        <dbReference type="SAM" id="MobiDB-lite"/>
    </source>
</evidence>
<dbReference type="eggNOG" id="KOG0504">
    <property type="taxonomic scope" value="Eukaryota"/>
</dbReference>
<dbReference type="InParanoid" id="F6H590"/>
<name>F6H590_VITVI</name>
<evidence type="ECO:0000313" key="4">
    <source>
        <dbReference type="Proteomes" id="UP000009183"/>
    </source>
</evidence>
<dbReference type="STRING" id="29760.F6H590"/>
<evidence type="ECO:0000256" key="1">
    <source>
        <dbReference type="PROSITE-ProRule" id="PRU00023"/>
    </source>
</evidence>
<feature type="compositionally biased region" description="Basic residues" evidence="2">
    <location>
        <begin position="14"/>
        <end position="27"/>
    </location>
</feature>
<keyword evidence="4" id="KW-1185">Reference proteome</keyword>
<dbReference type="Pfam" id="PF12796">
    <property type="entry name" value="Ank_2"/>
    <property type="match status" value="2"/>
</dbReference>
<evidence type="ECO:0000313" key="3">
    <source>
        <dbReference type="EMBL" id="CCB47261.1"/>
    </source>
</evidence>
<dbReference type="FunFam" id="1.25.40.20:FF:000749">
    <property type="entry name" value="Uncharacterized protein"/>
    <property type="match status" value="1"/>
</dbReference>
<dbReference type="PANTHER" id="PTHR24121:SF21">
    <property type="entry name" value="ANKYRIN REPEAT FAMILY PROTEIN"/>
    <property type="match status" value="1"/>
</dbReference>
<dbReference type="SUPFAM" id="SSF48403">
    <property type="entry name" value="Ankyrin repeat"/>
    <property type="match status" value="1"/>
</dbReference>
<proteinExistence type="predicted"/>
<dbReference type="PROSITE" id="PS50088">
    <property type="entry name" value="ANK_REPEAT"/>
    <property type="match status" value="1"/>
</dbReference>
<dbReference type="AlphaFoldDB" id="F6H590"/>
<dbReference type="PROSITE" id="PS50297">
    <property type="entry name" value="ANK_REP_REGION"/>
    <property type="match status" value="1"/>
</dbReference>
<feature type="compositionally biased region" description="Basic and acidic residues" evidence="2">
    <location>
        <begin position="1"/>
        <end position="13"/>
    </location>
</feature>
<sequence length="448" mass="50339">MMNFERLRKQGRGERRKTGKQRQKQPKKQAILAISEHKDAKLLEDYVTASSMDPDLYRATIQGDILEFIKAVEQGPDNRHAGVPAASCIQVTPQKNTVLHLATIFKHDEIVKLICKDLPFLVMERNCRGDTALHIAARAGNSLLVNLLINSTEGVLGVKNETGNTALHEALQHRHEEVAWNIINKDRNMSCSVNKEGKSLLYLAAEAGYANLVRFIMENPAGNYSIEGKLENKPSVKAAILGKNIAAIECHFHIIQEMLQHCPDLMELLTCKGQNILHVAAKSGRAEAVSYMLKKMPELEKLIDEKDEDGNTPLQLATIFEHPKVVRALTSNKRVNLKVENNGRLTALDIADEYMDTMGFLYSKFFMKRDFTEISDDEWDNHSFKLSRALKKSQGAPPPIESFSYRPENPQVSLEDVSDGSTDDCVKIKEDLEDDDVGVLHLILKAWN</sequence>
<dbReference type="PANTHER" id="PTHR24121">
    <property type="entry name" value="NO MECHANORECEPTOR POTENTIAL C, ISOFORM D-RELATED"/>
    <property type="match status" value="1"/>
</dbReference>
<dbReference type="PaxDb" id="29760-VIT_12s0028g04010.t01"/>
<feature type="region of interest" description="Disordered" evidence="2">
    <location>
        <begin position="391"/>
        <end position="421"/>
    </location>
</feature>
<reference evidence="4" key="1">
    <citation type="journal article" date="2007" name="Nature">
        <title>The grapevine genome sequence suggests ancestral hexaploidization in major angiosperm phyla.</title>
        <authorList>
            <consortium name="The French-Italian Public Consortium for Grapevine Genome Characterization."/>
            <person name="Jaillon O."/>
            <person name="Aury J.-M."/>
            <person name="Noel B."/>
            <person name="Policriti A."/>
            <person name="Clepet C."/>
            <person name="Casagrande A."/>
            <person name="Choisne N."/>
            <person name="Aubourg S."/>
            <person name="Vitulo N."/>
            <person name="Jubin C."/>
            <person name="Vezzi A."/>
            <person name="Legeai F."/>
            <person name="Hugueney P."/>
            <person name="Dasilva C."/>
            <person name="Horner D."/>
            <person name="Mica E."/>
            <person name="Jublot D."/>
            <person name="Poulain J."/>
            <person name="Bruyere C."/>
            <person name="Billault A."/>
            <person name="Segurens B."/>
            <person name="Gouyvenoux M."/>
            <person name="Ugarte E."/>
            <person name="Cattonaro F."/>
            <person name="Anthouard V."/>
            <person name="Vico V."/>
            <person name="Del Fabbro C."/>
            <person name="Alaux M."/>
            <person name="Di Gaspero G."/>
            <person name="Dumas V."/>
            <person name="Felice N."/>
            <person name="Paillard S."/>
            <person name="Juman I."/>
            <person name="Moroldo M."/>
            <person name="Scalabrin S."/>
            <person name="Canaguier A."/>
            <person name="Le Clainche I."/>
            <person name="Malacrida G."/>
            <person name="Durand E."/>
            <person name="Pesole G."/>
            <person name="Laucou V."/>
            <person name="Chatelet P."/>
            <person name="Merdinoglu D."/>
            <person name="Delledonne M."/>
            <person name="Pezzotti M."/>
            <person name="Lecharny A."/>
            <person name="Scarpelli C."/>
            <person name="Artiguenave F."/>
            <person name="Pe M.E."/>
            <person name="Valle G."/>
            <person name="Morgante M."/>
            <person name="Caboche M."/>
            <person name="Adam-Blondon A.-F."/>
            <person name="Weissenbach J."/>
            <person name="Quetier F."/>
            <person name="Wincker P."/>
        </authorList>
    </citation>
    <scope>NUCLEOTIDE SEQUENCE [LARGE SCALE GENOMIC DNA]</scope>
    <source>
        <strain evidence="4">cv. Pinot noir / PN40024</strain>
    </source>
</reference>
<keyword evidence="1" id="KW-0040">ANK repeat</keyword>
<dbReference type="Gene3D" id="1.25.40.20">
    <property type="entry name" value="Ankyrin repeat-containing domain"/>
    <property type="match status" value="2"/>
</dbReference>
<dbReference type="eggNOG" id="KOG0389">
    <property type="taxonomic scope" value="Eukaryota"/>
</dbReference>
<feature type="region of interest" description="Disordered" evidence="2">
    <location>
        <begin position="1"/>
        <end position="29"/>
    </location>
</feature>
<protein>
    <submittedName>
        <fullName evidence="3">Uncharacterized protein</fullName>
    </submittedName>
</protein>